<accession>A0A814E8C7</accession>
<evidence type="ECO:0000313" key="4">
    <source>
        <dbReference type="EMBL" id="CAF0783824.1"/>
    </source>
</evidence>
<evidence type="ECO:0000256" key="1">
    <source>
        <dbReference type="ARBA" id="ARBA00022737"/>
    </source>
</evidence>
<feature type="repeat" description="ANK" evidence="3">
    <location>
        <begin position="192"/>
        <end position="226"/>
    </location>
</feature>
<dbReference type="SMART" id="SM00248">
    <property type="entry name" value="ANK"/>
    <property type="match status" value="6"/>
</dbReference>
<evidence type="ECO:0000313" key="7">
    <source>
        <dbReference type="EMBL" id="CAF3738902.1"/>
    </source>
</evidence>
<keyword evidence="1" id="KW-0677">Repeat</keyword>
<dbReference type="EMBL" id="CAJNOK010000930">
    <property type="protein sequence ID" value="CAF0783824.1"/>
    <property type="molecule type" value="Genomic_DNA"/>
</dbReference>
<dbReference type="PANTHER" id="PTHR23206">
    <property type="entry name" value="MASK PROTEIN"/>
    <property type="match status" value="1"/>
</dbReference>
<evidence type="ECO:0000313" key="5">
    <source>
        <dbReference type="EMBL" id="CAF0965319.1"/>
    </source>
</evidence>
<evidence type="ECO:0000256" key="2">
    <source>
        <dbReference type="ARBA" id="ARBA00023043"/>
    </source>
</evidence>
<dbReference type="GO" id="GO:0005737">
    <property type="term" value="C:cytoplasm"/>
    <property type="evidence" value="ECO:0007669"/>
    <property type="project" value="TreeGrafter"/>
</dbReference>
<dbReference type="AlphaFoldDB" id="A0A814E8C7"/>
<dbReference type="EMBL" id="CAJOBA010000930">
    <property type="protein sequence ID" value="CAF3565749.1"/>
    <property type="molecule type" value="Genomic_DNA"/>
</dbReference>
<dbReference type="Proteomes" id="UP000681722">
    <property type="component" value="Unassembled WGS sequence"/>
</dbReference>
<dbReference type="EMBL" id="CAJOBC010002557">
    <property type="protein sequence ID" value="CAF3738902.1"/>
    <property type="molecule type" value="Genomic_DNA"/>
</dbReference>
<dbReference type="InterPro" id="IPR002110">
    <property type="entry name" value="Ankyrin_rpt"/>
</dbReference>
<dbReference type="PANTHER" id="PTHR23206:SF7">
    <property type="entry name" value="PROTEIN KINASE DOMAIN-CONTAINING PROTEIN"/>
    <property type="match status" value="1"/>
</dbReference>
<comment type="caution">
    <text evidence="5">The sequence shown here is derived from an EMBL/GenBank/DDBJ whole genome shotgun (WGS) entry which is preliminary data.</text>
</comment>
<dbReference type="Pfam" id="PF00023">
    <property type="entry name" value="Ank"/>
    <property type="match status" value="1"/>
</dbReference>
<feature type="repeat" description="ANK" evidence="3">
    <location>
        <begin position="159"/>
        <end position="191"/>
    </location>
</feature>
<evidence type="ECO:0000313" key="8">
    <source>
        <dbReference type="Proteomes" id="UP000663829"/>
    </source>
</evidence>
<evidence type="ECO:0008006" key="9">
    <source>
        <dbReference type="Google" id="ProtNLM"/>
    </source>
</evidence>
<dbReference type="SUPFAM" id="SSF48403">
    <property type="entry name" value="Ankyrin repeat"/>
    <property type="match status" value="1"/>
</dbReference>
<proteinExistence type="predicted"/>
<dbReference type="PROSITE" id="PS50088">
    <property type="entry name" value="ANK_REPEAT"/>
    <property type="match status" value="3"/>
</dbReference>
<protein>
    <recommendedName>
        <fullName evidence="9">Ankyrin repeat domain-containing protein</fullName>
    </recommendedName>
</protein>
<gene>
    <name evidence="5" type="ORF">GPM918_LOCUS11946</name>
    <name evidence="4" type="ORF">OVA965_LOCUS3757</name>
    <name evidence="7" type="ORF">SRO942_LOCUS11944</name>
    <name evidence="6" type="ORF">TMI583_LOCUS3755</name>
</gene>
<name>A0A814E8C7_9BILA</name>
<evidence type="ECO:0000256" key="3">
    <source>
        <dbReference type="PROSITE-ProRule" id="PRU00023"/>
    </source>
</evidence>
<keyword evidence="8" id="KW-1185">Reference proteome</keyword>
<dbReference type="EMBL" id="CAJNOQ010002558">
    <property type="protein sequence ID" value="CAF0965319.1"/>
    <property type="molecule type" value="Genomic_DNA"/>
</dbReference>
<dbReference type="InterPro" id="IPR036770">
    <property type="entry name" value="Ankyrin_rpt-contain_sf"/>
</dbReference>
<sequence length="281" mass="30771">MRVKGFREAIFDGKLETIRHLAEKRPRLLHQSIDADGNTALGLAILLSDVDTVKELLDLGADPNLANGFDHNHPLVILAKIRQEEGDPRQQLADILLEAGSDPNCIVRYQADNLNRLDATQTPSFCETPFLCAVRYSNEIFVKKLCAKGADIELANEETGMTALMLASSMGYNNIVNILLDAGADPNQVDYQGNAALHHATSGYGENIECIKTLISRGANINISNEIGFTPLMLAKENWNDAVVKLLTSNSSSEPQSNSLPPPPVYDKIDPINDEKMISFI</sequence>
<dbReference type="Gene3D" id="1.25.40.20">
    <property type="entry name" value="Ankyrin repeat-containing domain"/>
    <property type="match status" value="2"/>
</dbReference>
<dbReference type="PROSITE" id="PS50297">
    <property type="entry name" value="ANK_REP_REGION"/>
    <property type="match status" value="3"/>
</dbReference>
<dbReference type="Proteomes" id="UP000682733">
    <property type="component" value="Unassembled WGS sequence"/>
</dbReference>
<reference evidence="5" key="1">
    <citation type="submission" date="2021-02" db="EMBL/GenBank/DDBJ databases">
        <authorList>
            <person name="Nowell W R."/>
        </authorList>
    </citation>
    <scope>NUCLEOTIDE SEQUENCE</scope>
</reference>
<dbReference type="Pfam" id="PF12796">
    <property type="entry name" value="Ank_2"/>
    <property type="match status" value="2"/>
</dbReference>
<evidence type="ECO:0000313" key="6">
    <source>
        <dbReference type="EMBL" id="CAF3565749.1"/>
    </source>
</evidence>
<keyword evidence="2 3" id="KW-0040">ANK repeat</keyword>
<dbReference type="GO" id="GO:0045087">
    <property type="term" value="P:innate immune response"/>
    <property type="evidence" value="ECO:0007669"/>
    <property type="project" value="TreeGrafter"/>
</dbReference>
<feature type="repeat" description="ANK" evidence="3">
    <location>
        <begin position="36"/>
        <end position="68"/>
    </location>
</feature>
<dbReference type="InterPro" id="IPR051631">
    <property type="entry name" value="Ankyrin-KH/SAM_domain"/>
</dbReference>
<organism evidence="5 8">
    <name type="scientific">Didymodactylos carnosus</name>
    <dbReference type="NCBI Taxonomy" id="1234261"/>
    <lineage>
        <taxon>Eukaryota</taxon>
        <taxon>Metazoa</taxon>
        <taxon>Spiralia</taxon>
        <taxon>Gnathifera</taxon>
        <taxon>Rotifera</taxon>
        <taxon>Eurotatoria</taxon>
        <taxon>Bdelloidea</taxon>
        <taxon>Philodinida</taxon>
        <taxon>Philodinidae</taxon>
        <taxon>Didymodactylos</taxon>
    </lineage>
</organism>
<dbReference type="Proteomes" id="UP000677228">
    <property type="component" value="Unassembled WGS sequence"/>
</dbReference>
<dbReference type="OrthoDB" id="10251692at2759"/>
<dbReference type="Proteomes" id="UP000663829">
    <property type="component" value="Unassembled WGS sequence"/>
</dbReference>